<dbReference type="NCBIfam" id="TIGR01489">
    <property type="entry name" value="DKMTPPase-SF"/>
    <property type="match status" value="1"/>
</dbReference>
<dbReference type="RefSeq" id="WP_101577869.1">
    <property type="nucleotide sequence ID" value="NZ_PGVA01000028.1"/>
</dbReference>
<dbReference type="PANTHER" id="PTHR28181">
    <property type="entry name" value="UPF0655 PROTEIN YCR015C"/>
    <property type="match status" value="1"/>
</dbReference>
<dbReference type="GO" id="GO:0019509">
    <property type="term" value="P:L-methionine salvage from methylthioadenosine"/>
    <property type="evidence" value="ECO:0007669"/>
    <property type="project" value="UniProtKB-UniRule"/>
</dbReference>
<dbReference type="InterPro" id="IPR050849">
    <property type="entry name" value="HAD-like_hydrolase_phosphatase"/>
</dbReference>
<comment type="function">
    <text evidence="4">Dephosphorylates 2-hydroxy-3-keto-5-methylthiopentenyl-1-phosphate (HK-MTPenyl-1-P) yielding 1,2-dihydroxy-3-keto-5-methylthiopentene (DHK-MTPene).</text>
</comment>
<evidence type="ECO:0000256" key="5">
    <source>
        <dbReference type="NCBIfam" id="TIGR03333"/>
    </source>
</evidence>
<dbReference type="Gene3D" id="3.40.50.1000">
    <property type="entry name" value="HAD superfamily/HAD-like"/>
    <property type="match status" value="1"/>
</dbReference>
<evidence type="ECO:0000313" key="9">
    <source>
        <dbReference type="Proteomes" id="UP000235114"/>
    </source>
</evidence>
<evidence type="ECO:0000256" key="3">
    <source>
        <dbReference type="ARBA" id="ARBA00023167"/>
    </source>
</evidence>
<gene>
    <name evidence="4" type="primary">mtnX</name>
    <name evidence="6" type="ORF">CU635_13385</name>
    <name evidence="7" type="ORF">CVD25_08955</name>
</gene>
<dbReference type="Gene3D" id="3.90.1470.20">
    <property type="match status" value="1"/>
</dbReference>
<name>A0A2N5GKV4_9BACI</name>
<accession>A0A2N5GKV4</accession>
<comment type="similarity">
    <text evidence="4">Belongs to the HAD-like hydrolase superfamily. MtnX family.</text>
</comment>
<dbReference type="Proteomes" id="UP000234951">
    <property type="component" value="Unassembled WGS sequence"/>
</dbReference>
<dbReference type="GO" id="GO:0043716">
    <property type="term" value="F:2-hydroxy-3-keto-5-methylthiopentenyl-1-phosphate phosphatase activity"/>
    <property type="evidence" value="ECO:0007669"/>
    <property type="project" value="UniProtKB-UniRule"/>
</dbReference>
<dbReference type="InterPro" id="IPR023214">
    <property type="entry name" value="HAD_sf"/>
</dbReference>
<evidence type="ECO:0000256" key="4">
    <source>
        <dbReference type="HAMAP-Rule" id="MF_01680"/>
    </source>
</evidence>
<keyword evidence="3 4" id="KW-0486">Methionine biosynthesis</keyword>
<organism evidence="6 8">
    <name type="scientific">Bacillus canaveralius</name>
    <dbReference type="NCBI Taxonomy" id="1403243"/>
    <lineage>
        <taxon>Bacteria</taxon>
        <taxon>Bacillati</taxon>
        <taxon>Bacillota</taxon>
        <taxon>Bacilli</taxon>
        <taxon>Bacillales</taxon>
        <taxon>Bacillaceae</taxon>
        <taxon>Bacillus</taxon>
    </lineage>
</organism>
<comment type="pathway">
    <text evidence="4">Amino-acid biosynthesis; L-methionine biosynthesis via salvage pathway; L-methionine from S-methyl-5-thio-alpha-D-ribose 1-phosphate: step 4/6.</text>
</comment>
<keyword evidence="1 4" id="KW-0028">Amino-acid biosynthesis</keyword>
<dbReference type="OrthoDB" id="9804940at2"/>
<dbReference type="InterPro" id="IPR036412">
    <property type="entry name" value="HAD-like_sf"/>
</dbReference>
<dbReference type="SUPFAM" id="SSF56784">
    <property type="entry name" value="HAD-like"/>
    <property type="match status" value="1"/>
</dbReference>
<keyword evidence="2 4" id="KW-0378">Hydrolase</keyword>
<proteinExistence type="inferred from homology"/>
<dbReference type="NCBIfam" id="TIGR01488">
    <property type="entry name" value="HAD-SF-IB"/>
    <property type="match status" value="1"/>
</dbReference>
<dbReference type="InterPro" id="IPR006384">
    <property type="entry name" value="HAD_hydro_PyrdxlP_Pase-like"/>
</dbReference>
<evidence type="ECO:0000313" key="8">
    <source>
        <dbReference type="Proteomes" id="UP000234951"/>
    </source>
</evidence>
<dbReference type="PANTHER" id="PTHR28181:SF2">
    <property type="entry name" value="PHOSPHORIC MONOESTER HYDROLASE"/>
    <property type="match status" value="1"/>
</dbReference>
<evidence type="ECO:0000256" key="2">
    <source>
        <dbReference type="ARBA" id="ARBA00022801"/>
    </source>
</evidence>
<dbReference type="InterPro" id="IPR017718">
    <property type="entry name" value="HAD-SF_hydro_IB_MtnX"/>
</dbReference>
<dbReference type="EMBL" id="PGVD01000025">
    <property type="protein sequence ID" value="PLR97941.1"/>
    <property type="molecule type" value="Genomic_DNA"/>
</dbReference>
<dbReference type="Pfam" id="PF12710">
    <property type="entry name" value="HAD"/>
    <property type="match status" value="1"/>
</dbReference>
<comment type="caution">
    <text evidence="6">The sequence shown here is derived from an EMBL/GenBank/DDBJ whole genome shotgun (WGS) entry which is preliminary data.</text>
</comment>
<dbReference type="UniPathway" id="UPA00904">
    <property type="reaction ID" value="UER00877"/>
</dbReference>
<evidence type="ECO:0000313" key="6">
    <source>
        <dbReference type="EMBL" id="PLR82153.1"/>
    </source>
</evidence>
<keyword evidence="9" id="KW-1185">Reference proteome</keyword>
<reference evidence="7 9" key="2">
    <citation type="submission" date="2017-12" db="EMBL/GenBank/DDBJ databases">
        <title>Comparative Functional Genomics of Dry Heat Resistant strains isolated from the Viking Spacecraft.</title>
        <authorList>
            <person name="Seuylemezian A."/>
            <person name="Cooper K."/>
            <person name="Vaishampayan P."/>
        </authorList>
    </citation>
    <scope>NUCLEOTIDE SEQUENCE [LARGE SCALE GENOMIC DNA]</scope>
    <source>
        <strain evidence="7 9">ATCC 29669</strain>
    </source>
</reference>
<dbReference type="NCBIfam" id="NF007103">
    <property type="entry name" value="PRK09552.1"/>
    <property type="match status" value="1"/>
</dbReference>
<dbReference type="EMBL" id="PGVA01000028">
    <property type="protein sequence ID" value="PLR82153.1"/>
    <property type="molecule type" value="Genomic_DNA"/>
</dbReference>
<evidence type="ECO:0000256" key="1">
    <source>
        <dbReference type="ARBA" id="ARBA00022605"/>
    </source>
</evidence>
<dbReference type="Proteomes" id="UP000235114">
    <property type="component" value="Unassembled WGS sequence"/>
</dbReference>
<dbReference type="EC" id="3.1.3.87" evidence="4 5"/>
<protein>
    <recommendedName>
        <fullName evidence="4 5">2-hydroxy-3-keto-5-methylthiopentenyl-1-phosphate phosphatase</fullName>
        <shortName evidence="4">HK-MTPenyl-1-P phosphatase</shortName>
        <ecNumber evidence="4 5">3.1.3.87</ecNumber>
    </recommendedName>
</protein>
<reference evidence="6 8" key="1">
    <citation type="submission" date="2017-11" db="EMBL/GenBank/DDBJ databases">
        <title>Comparitive Functional Genomics of Dry Heat Resistant strains isolated from the Viking Spacecraft.</title>
        <authorList>
            <person name="Seuylemezian A."/>
            <person name="Cooper K."/>
            <person name="Vaishampayan P."/>
        </authorList>
    </citation>
    <scope>NUCLEOTIDE SEQUENCE [LARGE SCALE GENOMIC DNA]</scope>
    <source>
        <strain evidence="6 8">M4.6</strain>
    </source>
</reference>
<comment type="catalytic activity">
    <reaction evidence="4">
        <text>2-hydroxy-5-methylsulfanyl-3-oxopent-1-enyl phosphate + H2O = 1,2-dihydroxy-5-(methylsulfanyl)pent-1-en-3-one + phosphate</text>
        <dbReference type="Rhea" id="RHEA:14481"/>
        <dbReference type="ChEBI" id="CHEBI:15377"/>
        <dbReference type="ChEBI" id="CHEBI:43474"/>
        <dbReference type="ChEBI" id="CHEBI:49252"/>
        <dbReference type="ChEBI" id="CHEBI:59505"/>
        <dbReference type="EC" id="3.1.3.87"/>
    </reaction>
</comment>
<dbReference type="CDD" id="cd07524">
    <property type="entry name" value="HAD_Pase"/>
    <property type="match status" value="1"/>
</dbReference>
<dbReference type="AlphaFoldDB" id="A0A2N5GKV4"/>
<dbReference type="NCBIfam" id="TIGR03333">
    <property type="entry name" value="salvage_mtnX"/>
    <property type="match status" value="1"/>
</dbReference>
<dbReference type="HAMAP" id="MF_01680">
    <property type="entry name" value="Salvage_MtnX"/>
    <property type="match status" value="1"/>
</dbReference>
<evidence type="ECO:0000313" key="7">
    <source>
        <dbReference type="EMBL" id="PLR97941.1"/>
    </source>
</evidence>
<sequence>MKKLAVFCDFDGTITEQDNIIAIMQKFAPSESEQLKEQILSGQISIKEGVGKLFSLLPSSLKEEIIEFAVEHAVIRAGFKEFAAFLADKDIPLYIVSGGIDFFVEPILEGTGPITGLYCNGSDFSAERIKILWPHSCDSHCSNGCGCCKPSVIRSLDGENLDKIVIGDSITDVEAAKQADFILARDLLARKCEELGLPYKPFNTFFDCIDSIREKIGVRA</sequence>